<evidence type="ECO:0000256" key="1">
    <source>
        <dbReference type="ARBA" id="ARBA00004374"/>
    </source>
</evidence>
<dbReference type="GeneID" id="105361731"/>
<dbReference type="GO" id="GO:0030150">
    <property type="term" value="P:protein import into mitochondrial matrix"/>
    <property type="evidence" value="ECO:0007669"/>
    <property type="project" value="InterPro"/>
</dbReference>
<comment type="subcellular location">
    <subcellularLocation>
        <location evidence="1">Mitochondrion outer membrane</location>
        <topology evidence="1">Multi-pass membrane protein</topology>
    </subcellularLocation>
</comment>
<gene>
    <name evidence="13" type="primary">LOC105361731</name>
</gene>
<evidence type="ECO:0000256" key="2">
    <source>
        <dbReference type="ARBA" id="ARBA00010510"/>
    </source>
</evidence>
<dbReference type="PANTHER" id="PTHR10802">
    <property type="entry name" value="MITOCHONDRIAL IMPORT RECEPTOR SUBUNIT TOM40"/>
    <property type="match status" value="1"/>
</dbReference>
<comment type="similarity">
    <text evidence="2">Belongs to the Tom40 family.</text>
</comment>
<evidence type="ECO:0000256" key="4">
    <source>
        <dbReference type="ARBA" id="ARBA00022452"/>
    </source>
</evidence>
<evidence type="ECO:0000313" key="13">
    <source>
        <dbReference type="RefSeq" id="XP_011497285.1"/>
    </source>
</evidence>
<accession>A0AAJ6YFU6</accession>
<evidence type="ECO:0000256" key="9">
    <source>
        <dbReference type="ARBA" id="ARBA00023128"/>
    </source>
</evidence>
<organism evidence="12 13">
    <name type="scientific">Ceratosolen solmsi marchali</name>
    <dbReference type="NCBI Taxonomy" id="326594"/>
    <lineage>
        <taxon>Eukaryota</taxon>
        <taxon>Metazoa</taxon>
        <taxon>Ecdysozoa</taxon>
        <taxon>Arthropoda</taxon>
        <taxon>Hexapoda</taxon>
        <taxon>Insecta</taxon>
        <taxon>Pterygota</taxon>
        <taxon>Neoptera</taxon>
        <taxon>Endopterygota</taxon>
        <taxon>Hymenoptera</taxon>
        <taxon>Apocrita</taxon>
        <taxon>Proctotrupomorpha</taxon>
        <taxon>Chalcidoidea</taxon>
        <taxon>Agaonidae</taxon>
        <taxon>Agaoninae</taxon>
        <taxon>Ceratosolen</taxon>
    </lineage>
</organism>
<dbReference type="Pfam" id="PF01459">
    <property type="entry name" value="Porin_3"/>
    <property type="match status" value="1"/>
</dbReference>
<evidence type="ECO:0000256" key="5">
    <source>
        <dbReference type="ARBA" id="ARBA00022692"/>
    </source>
</evidence>
<evidence type="ECO:0000256" key="11">
    <source>
        <dbReference type="SAM" id="MobiDB-lite"/>
    </source>
</evidence>
<sequence length="353" mass="38068">MGNVHAASALPRSSMGFQPSSTSLPQDDPINPSTRSSMSFQPSQNSSEDDLLATSAGSTFLGNPGTMEDLHKMCKGESRQIFPVNFEGAKLMLSKGLSSHFQISHTINMSSSIMPSGYRFGATYVGTKQISPSDMFPVLIGDIDPTGNLNANVIHQFTNRIRGKLATQVQRNKFTAVQMTADYRGDYYTMSLTLGNPDIINNSGLLVMHYLQSLTKNLALGGELLYQQGPAVPGGYIAVVSAAGRYINGNSTISGSIGLAGCHICYYQKASQQIQVGVELEVNNRIQEAVTTIAYQVDLPKADIVFKGSVDSNWKVGGILEKKLQPLPFSFSLSGELNHNKNQFRLGCGLLIG</sequence>
<dbReference type="Gene3D" id="2.40.160.10">
    <property type="entry name" value="Porin"/>
    <property type="match status" value="1"/>
</dbReference>
<keyword evidence="6" id="KW-1000">Mitochondrion outer membrane</keyword>
<evidence type="ECO:0000256" key="7">
    <source>
        <dbReference type="ARBA" id="ARBA00022927"/>
    </source>
</evidence>
<dbReference type="GO" id="GO:0008320">
    <property type="term" value="F:protein transmembrane transporter activity"/>
    <property type="evidence" value="ECO:0007669"/>
    <property type="project" value="InterPro"/>
</dbReference>
<dbReference type="InterPro" id="IPR037930">
    <property type="entry name" value="Tom40"/>
</dbReference>
<dbReference type="GO" id="GO:0005741">
    <property type="term" value="C:mitochondrial outer membrane"/>
    <property type="evidence" value="ECO:0007669"/>
    <property type="project" value="UniProtKB-SubCell"/>
</dbReference>
<keyword evidence="12" id="KW-1185">Reference proteome</keyword>
<dbReference type="InterPro" id="IPR023614">
    <property type="entry name" value="Porin_dom_sf"/>
</dbReference>
<keyword evidence="4" id="KW-1134">Transmembrane beta strand</keyword>
<keyword evidence="8" id="KW-0406">Ion transport</keyword>
<dbReference type="KEGG" id="csol:105361731"/>
<feature type="region of interest" description="Disordered" evidence="11">
    <location>
        <begin position="1"/>
        <end position="50"/>
    </location>
</feature>
<keyword evidence="8" id="KW-0626">Porin</keyword>
<protein>
    <submittedName>
        <fullName evidence="13">Mitochondrial import receptor subunit TOM40 homolog 1-like</fullName>
    </submittedName>
</protein>
<keyword evidence="3" id="KW-0813">Transport</keyword>
<keyword evidence="5" id="KW-0812">Transmembrane</keyword>
<evidence type="ECO:0000256" key="8">
    <source>
        <dbReference type="ARBA" id="ARBA00023114"/>
    </source>
</evidence>
<dbReference type="RefSeq" id="XP_011497285.1">
    <property type="nucleotide sequence ID" value="XM_011498983.1"/>
</dbReference>
<dbReference type="CDD" id="cd07305">
    <property type="entry name" value="Porin3_Tom40"/>
    <property type="match status" value="1"/>
</dbReference>
<feature type="compositionally biased region" description="Low complexity" evidence="11">
    <location>
        <begin position="36"/>
        <end position="46"/>
    </location>
</feature>
<dbReference type="GO" id="GO:0046930">
    <property type="term" value="C:pore complex"/>
    <property type="evidence" value="ECO:0007669"/>
    <property type="project" value="UniProtKB-KW"/>
</dbReference>
<dbReference type="AlphaFoldDB" id="A0AAJ6YFU6"/>
<evidence type="ECO:0000256" key="3">
    <source>
        <dbReference type="ARBA" id="ARBA00022448"/>
    </source>
</evidence>
<name>A0AAJ6YFU6_9HYME</name>
<proteinExistence type="inferred from homology"/>
<dbReference type="Proteomes" id="UP000695007">
    <property type="component" value="Unplaced"/>
</dbReference>
<evidence type="ECO:0000256" key="10">
    <source>
        <dbReference type="ARBA" id="ARBA00023136"/>
    </source>
</evidence>
<dbReference type="InterPro" id="IPR027246">
    <property type="entry name" value="Porin_Euk/Tom40"/>
</dbReference>
<keyword evidence="9" id="KW-0496">Mitochondrion</keyword>
<evidence type="ECO:0000313" key="12">
    <source>
        <dbReference type="Proteomes" id="UP000695007"/>
    </source>
</evidence>
<reference evidence="13" key="1">
    <citation type="submission" date="2025-08" db="UniProtKB">
        <authorList>
            <consortium name="RefSeq"/>
        </authorList>
    </citation>
    <scope>IDENTIFICATION</scope>
</reference>
<evidence type="ECO:0000256" key="6">
    <source>
        <dbReference type="ARBA" id="ARBA00022787"/>
    </source>
</evidence>
<dbReference type="GO" id="GO:0015288">
    <property type="term" value="F:porin activity"/>
    <property type="evidence" value="ECO:0007669"/>
    <property type="project" value="UniProtKB-KW"/>
</dbReference>
<dbReference type="FunFam" id="2.40.160.10:FF:000005">
    <property type="entry name" value="mitochondrial import receptor subunit TOM40 homolog"/>
    <property type="match status" value="1"/>
</dbReference>
<feature type="compositionally biased region" description="Polar residues" evidence="11">
    <location>
        <begin position="15"/>
        <end position="35"/>
    </location>
</feature>
<keyword evidence="10" id="KW-0472">Membrane</keyword>
<keyword evidence="7" id="KW-0653">Protein transport</keyword>